<protein>
    <submittedName>
        <fullName evidence="1">Uncharacterized protein</fullName>
    </submittedName>
</protein>
<evidence type="ECO:0000313" key="2">
    <source>
        <dbReference type="Proteomes" id="UP000276741"/>
    </source>
</evidence>
<sequence length="72" mass="8183">MKVEELVERVAPNALRVSVGDHLTLAFTGAPLLGEAELNFRKEGTLQFLSPKVCWRRRRRGQWTTASDRDSD</sequence>
<dbReference type="KEGG" id="sacd:HS1genome_1677"/>
<keyword evidence="2" id="KW-1185">Reference proteome</keyword>
<proteinExistence type="predicted"/>
<evidence type="ECO:0000313" key="1">
    <source>
        <dbReference type="EMBL" id="BBD73288.1"/>
    </source>
</evidence>
<dbReference type="EMBL" id="AP018553">
    <property type="protein sequence ID" value="BBD73288.1"/>
    <property type="molecule type" value="Genomic_DNA"/>
</dbReference>
<dbReference type="Proteomes" id="UP000276741">
    <property type="component" value="Chromosome"/>
</dbReference>
<gene>
    <name evidence="1" type="ORF">HS1genome_1677</name>
</gene>
<accession>A0A348B536</accession>
<reference evidence="2" key="1">
    <citation type="submission" date="2018-04" db="EMBL/GenBank/DDBJ databases">
        <title>Complete genome sequence of Sulfodiicoccus acidiphilus strain HS-1.</title>
        <authorList>
            <person name="Sakai H.D."/>
            <person name="Kurosawa N."/>
        </authorList>
    </citation>
    <scope>NUCLEOTIDE SEQUENCE [LARGE SCALE GENOMIC DNA]</scope>
    <source>
        <strain evidence="2">HS-1</strain>
    </source>
</reference>
<dbReference type="AlphaFoldDB" id="A0A348B536"/>
<name>A0A348B536_9CREN</name>
<organism evidence="1 2">
    <name type="scientific">Sulfodiicoccus acidiphilus</name>
    <dbReference type="NCBI Taxonomy" id="1670455"/>
    <lineage>
        <taxon>Archaea</taxon>
        <taxon>Thermoproteota</taxon>
        <taxon>Thermoprotei</taxon>
        <taxon>Sulfolobales</taxon>
        <taxon>Sulfolobaceae</taxon>
        <taxon>Sulfodiicoccus</taxon>
    </lineage>
</organism>